<sequence length="657" mass="74646">MLPAALMAKDDQAFCDGKYALAQEMLDAAYGPFGTLYPGGERYGPGHLGGLIDLYRLLEGLPDLNFRQPFYYDSREAEKEGEFPAYYFTWFDELPPEGRKEALEFAVQVATRRSDVPLSRQTRSIVRTYLNRMTLAGPPGWWLDPAIVKQRRIDEFYGDAFPNIADVAGKEPFLDWVQYTLSISQQPSAIVWRYRVPYFGERGTLPKNLLEDIERKAELYQSPAWDVLRNIAGSSSSNYSSSATAKLPEKIRDCAASDAEYAKTMIQTYEEMRRSWLPYDTWAKRRPDLLGPFPVLAALPDAMKKHAIMNMTLLTIVSARDPGQAKVVSQVLMELASYTDDPELLSWVNVARGYVATSYPELLDLYRQTPIDARSFRMLNLFSVAELQELAGAVSARPEEKILILRAVAARQFALDDSDGAERTLYELARLDQDSAPKRRYHAPQEVRVALRLLDMGKPSVWLRSAGTPFARDFGLQLRMDSRESIDLGLEFQTGAFLNRDYEYYMLQKPSYGGGVPAMWRALRRHDFPSVPDLETFFPTGPQDRYSQRFPVLTLLAWDEVHQLGVCHGLSQRLAEVIIHWADESSDGWFDNWTDQDEMMAEALRKIVVMGRYASGALVDGKPAGQQAFALLQSRFPDTQAAKATPYWYFQDQGCRK</sequence>
<reference evidence="1" key="1">
    <citation type="journal article" date="2014" name="Int. J. Syst. Evol. Microbiol.">
        <title>Complete genome sequence of Corynebacterium casei LMG S-19264T (=DSM 44701T), isolated from a smear-ripened cheese.</title>
        <authorList>
            <consortium name="US DOE Joint Genome Institute (JGI-PGF)"/>
            <person name="Walter F."/>
            <person name="Albersmeier A."/>
            <person name="Kalinowski J."/>
            <person name="Ruckert C."/>
        </authorList>
    </citation>
    <scope>NUCLEOTIDE SEQUENCE</scope>
    <source>
        <strain evidence="1">KCTC 23310</strain>
    </source>
</reference>
<organism evidence="1 2">
    <name type="scientific">Neogemmobacter tilapiae</name>
    <dbReference type="NCBI Taxonomy" id="875041"/>
    <lineage>
        <taxon>Bacteria</taxon>
        <taxon>Pseudomonadati</taxon>
        <taxon>Pseudomonadota</taxon>
        <taxon>Alphaproteobacteria</taxon>
        <taxon>Rhodobacterales</taxon>
        <taxon>Paracoccaceae</taxon>
        <taxon>Neogemmobacter</taxon>
    </lineage>
</organism>
<dbReference type="EMBL" id="BMYJ01000002">
    <property type="protein sequence ID" value="GHC48883.1"/>
    <property type="molecule type" value="Genomic_DNA"/>
</dbReference>
<proteinExistence type="predicted"/>
<dbReference type="RefSeq" id="WP_189410397.1">
    <property type="nucleotide sequence ID" value="NZ_BMYJ01000002.1"/>
</dbReference>
<reference evidence="1" key="2">
    <citation type="submission" date="2020-09" db="EMBL/GenBank/DDBJ databases">
        <authorList>
            <person name="Sun Q."/>
            <person name="Kim S."/>
        </authorList>
    </citation>
    <scope>NUCLEOTIDE SEQUENCE</scope>
    <source>
        <strain evidence="1">KCTC 23310</strain>
    </source>
</reference>
<protein>
    <submittedName>
        <fullName evidence="1">Uncharacterized protein</fullName>
    </submittedName>
</protein>
<accession>A0A918TIR7</accession>
<evidence type="ECO:0000313" key="2">
    <source>
        <dbReference type="Proteomes" id="UP000638981"/>
    </source>
</evidence>
<name>A0A918TIR7_9RHOB</name>
<dbReference type="Proteomes" id="UP000638981">
    <property type="component" value="Unassembled WGS sequence"/>
</dbReference>
<gene>
    <name evidence="1" type="ORF">GCM10007315_08700</name>
</gene>
<dbReference type="AlphaFoldDB" id="A0A918TIR7"/>
<comment type="caution">
    <text evidence="1">The sequence shown here is derived from an EMBL/GenBank/DDBJ whole genome shotgun (WGS) entry which is preliminary data.</text>
</comment>
<evidence type="ECO:0000313" key="1">
    <source>
        <dbReference type="EMBL" id="GHC48883.1"/>
    </source>
</evidence>
<keyword evidence="2" id="KW-1185">Reference proteome</keyword>